<dbReference type="SUPFAM" id="SSF47113">
    <property type="entry name" value="Histone-fold"/>
    <property type="match status" value="1"/>
</dbReference>
<reference evidence="5 6" key="1">
    <citation type="journal article" date="2016" name="Sci. Rep.">
        <title>The Dendrobium catenatum Lindl. genome sequence provides insights into polysaccharide synthase, floral development and adaptive evolution.</title>
        <authorList>
            <person name="Zhang G.Q."/>
            <person name="Xu Q."/>
            <person name="Bian C."/>
            <person name="Tsai W.C."/>
            <person name="Yeh C.M."/>
            <person name="Liu K.W."/>
            <person name="Yoshida K."/>
            <person name="Zhang L.S."/>
            <person name="Chang S.B."/>
            <person name="Chen F."/>
            <person name="Shi Y."/>
            <person name="Su Y.Y."/>
            <person name="Zhang Y.Q."/>
            <person name="Chen L.J."/>
            <person name="Yin Y."/>
            <person name="Lin M."/>
            <person name="Huang H."/>
            <person name="Deng H."/>
            <person name="Wang Z.W."/>
            <person name="Zhu S.L."/>
            <person name="Zhao X."/>
            <person name="Deng C."/>
            <person name="Niu S.C."/>
            <person name="Huang J."/>
            <person name="Wang M."/>
            <person name="Liu G.H."/>
            <person name="Yang H.J."/>
            <person name="Xiao X.J."/>
            <person name="Hsiao Y.Y."/>
            <person name="Wu W.L."/>
            <person name="Chen Y.Y."/>
            <person name="Mitsuda N."/>
            <person name="Ohme-Takagi M."/>
            <person name="Luo Y.B."/>
            <person name="Van de Peer Y."/>
            <person name="Liu Z.J."/>
        </authorList>
    </citation>
    <scope>NUCLEOTIDE SEQUENCE [LARGE SCALE GENOMIC DNA]</scope>
    <source>
        <tissue evidence="5">The whole plant</tissue>
    </source>
</reference>
<evidence type="ECO:0000259" key="4">
    <source>
        <dbReference type="Pfam" id="PF00808"/>
    </source>
</evidence>
<dbReference type="Proteomes" id="UP000233837">
    <property type="component" value="Unassembled WGS sequence"/>
</dbReference>
<dbReference type="GO" id="GO:0005634">
    <property type="term" value="C:nucleus"/>
    <property type="evidence" value="ECO:0007669"/>
    <property type="project" value="UniProtKB-SubCell"/>
</dbReference>
<feature type="domain" description="Transcription factor CBF/NF-Y/archaeal histone" evidence="4">
    <location>
        <begin position="61"/>
        <end position="128"/>
    </location>
</feature>
<dbReference type="OrthoDB" id="636685at2759"/>
<dbReference type="InterPro" id="IPR050568">
    <property type="entry name" value="Transcr_DNA_Rep_Reg"/>
</dbReference>
<evidence type="ECO:0000256" key="2">
    <source>
        <dbReference type="ARBA" id="ARBA00023242"/>
    </source>
</evidence>
<organism evidence="5 6">
    <name type="scientific">Dendrobium catenatum</name>
    <dbReference type="NCBI Taxonomy" id="906689"/>
    <lineage>
        <taxon>Eukaryota</taxon>
        <taxon>Viridiplantae</taxon>
        <taxon>Streptophyta</taxon>
        <taxon>Embryophyta</taxon>
        <taxon>Tracheophyta</taxon>
        <taxon>Spermatophyta</taxon>
        <taxon>Magnoliopsida</taxon>
        <taxon>Liliopsida</taxon>
        <taxon>Asparagales</taxon>
        <taxon>Orchidaceae</taxon>
        <taxon>Epidendroideae</taxon>
        <taxon>Malaxideae</taxon>
        <taxon>Dendrobiinae</taxon>
        <taxon>Dendrobium</taxon>
    </lineage>
</organism>
<dbReference type="PANTHER" id="PTHR10252">
    <property type="entry name" value="HISTONE-LIKE TRANSCRIPTION FACTOR CCAAT-RELATED"/>
    <property type="match status" value="1"/>
</dbReference>
<gene>
    <name evidence="5" type="primary">NFYC5</name>
    <name evidence="5" type="ORF">MA16_Dca024782</name>
</gene>
<reference evidence="5 6" key="2">
    <citation type="journal article" date="2017" name="Nature">
        <title>The Apostasia genome and the evolution of orchids.</title>
        <authorList>
            <person name="Zhang G.Q."/>
            <person name="Liu K.W."/>
            <person name="Li Z."/>
            <person name="Lohaus R."/>
            <person name="Hsiao Y.Y."/>
            <person name="Niu S.C."/>
            <person name="Wang J.Y."/>
            <person name="Lin Y.C."/>
            <person name="Xu Q."/>
            <person name="Chen L.J."/>
            <person name="Yoshida K."/>
            <person name="Fujiwara S."/>
            <person name="Wang Z.W."/>
            <person name="Zhang Y.Q."/>
            <person name="Mitsuda N."/>
            <person name="Wang M."/>
            <person name="Liu G.H."/>
            <person name="Pecoraro L."/>
            <person name="Huang H.X."/>
            <person name="Xiao X.J."/>
            <person name="Lin M."/>
            <person name="Wu X.Y."/>
            <person name="Wu W.L."/>
            <person name="Chen Y.Y."/>
            <person name="Chang S.B."/>
            <person name="Sakamoto S."/>
            <person name="Ohme-Takagi M."/>
            <person name="Yagi M."/>
            <person name="Zeng S.J."/>
            <person name="Shen C.Y."/>
            <person name="Yeh C.M."/>
            <person name="Luo Y.B."/>
            <person name="Tsai W.C."/>
            <person name="Van de Peer Y."/>
            <person name="Liu Z.J."/>
        </authorList>
    </citation>
    <scope>NUCLEOTIDE SEQUENCE [LARGE SCALE GENOMIC DNA]</scope>
    <source>
        <tissue evidence="5">The whole plant</tissue>
    </source>
</reference>
<keyword evidence="6" id="KW-1185">Reference proteome</keyword>
<sequence>MKKSASSPKERKRKEAEGSGGMDDAETPTKKKKSSKSLDSGGSSSSSPPATALASDGAFCSFPMSRVWRLVRGECGVAAAAEIRTTADAVFIINKASEMFLKRLTEDAYTFAKSENKKYISYSHLSSTVNQAKRYEFLSDFAPEKIRAEDALKSRSLIEAGT</sequence>
<protein>
    <submittedName>
        <fullName evidence="5">Nuclear transcription factor Y subunit C-5</fullName>
    </submittedName>
</protein>
<dbReference type="AlphaFoldDB" id="A0A2I0WWT1"/>
<comment type="subcellular location">
    <subcellularLocation>
        <location evidence="1">Nucleus</location>
    </subcellularLocation>
</comment>
<evidence type="ECO:0000313" key="5">
    <source>
        <dbReference type="EMBL" id="PKU80112.1"/>
    </source>
</evidence>
<feature type="compositionally biased region" description="Low complexity" evidence="3">
    <location>
        <begin position="37"/>
        <end position="50"/>
    </location>
</feature>
<dbReference type="STRING" id="906689.A0A2I0WWT1"/>
<proteinExistence type="predicted"/>
<accession>A0A2I0WWT1</accession>
<dbReference type="PANTHER" id="PTHR10252:SF93">
    <property type="entry name" value="DNA POLYMERASE II SUBUNIT B3-1"/>
    <property type="match status" value="1"/>
</dbReference>
<dbReference type="EMBL" id="KZ502373">
    <property type="protein sequence ID" value="PKU80112.1"/>
    <property type="molecule type" value="Genomic_DNA"/>
</dbReference>
<feature type="region of interest" description="Disordered" evidence="3">
    <location>
        <begin position="1"/>
        <end position="50"/>
    </location>
</feature>
<dbReference type="GO" id="GO:0000976">
    <property type="term" value="F:transcription cis-regulatory region binding"/>
    <property type="evidence" value="ECO:0007669"/>
    <property type="project" value="TreeGrafter"/>
</dbReference>
<dbReference type="GO" id="GO:0006355">
    <property type="term" value="P:regulation of DNA-templated transcription"/>
    <property type="evidence" value="ECO:0007669"/>
    <property type="project" value="TreeGrafter"/>
</dbReference>
<name>A0A2I0WWT1_9ASPA</name>
<dbReference type="InterPro" id="IPR009072">
    <property type="entry name" value="Histone-fold"/>
</dbReference>
<evidence type="ECO:0000256" key="1">
    <source>
        <dbReference type="ARBA" id="ARBA00004123"/>
    </source>
</evidence>
<dbReference type="InterPro" id="IPR003958">
    <property type="entry name" value="CBFA_NFYB_domain"/>
</dbReference>
<dbReference type="GO" id="GO:0046982">
    <property type="term" value="F:protein heterodimerization activity"/>
    <property type="evidence" value="ECO:0007669"/>
    <property type="project" value="InterPro"/>
</dbReference>
<evidence type="ECO:0000313" key="6">
    <source>
        <dbReference type="Proteomes" id="UP000233837"/>
    </source>
</evidence>
<dbReference type="Gene3D" id="1.10.20.10">
    <property type="entry name" value="Histone, subunit A"/>
    <property type="match status" value="1"/>
</dbReference>
<dbReference type="Pfam" id="PF00808">
    <property type="entry name" value="CBFD_NFYB_HMF"/>
    <property type="match status" value="1"/>
</dbReference>
<evidence type="ECO:0000256" key="3">
    <source>
        <dbReference type="SAM" id="MobiDB-lite"/>
    </source>
</evidence>
<keyword evidence="2" id="KW-0539">Nucleus</keyword>